<dbReference type="EMBL" id="JAIWYP010000008">
    <property type="protein sequence ID" value="KAH3782738.1"/>
    <property type="molecule type" value="Genomic_DNA"/>
</dbReference>
<sequence>MEIRNPLLSRSVGIKEENHATTSNRKMSLRKTRQRKRPKSILTQQSSGSVTRAMRTRSACAATVPIWSEMERLKTRAKNSRNIKAVFKPTFVQIKCDKKHFPVMKSSCETIKGIMTICSHDIKCSPTLLNEQQLDMISSKSFHIVATKECLPYFRNVASNDTKVFPKDELFDTIKSTREFTLIVGEDAMQTTICEVLQNLNAHIPVAGLVVHNKDRAPQYRDLSNVLFDTAMPDTIMKKADSLLNRCVHRILAVLYRKLTEAPFGSDDQVTAFDVCDMIKSSFQRNMIPQLECPEIPEHGIYPHNIDEVIDKIAREENVIGCLKKLGTLYVYLNSPQECSEIEKKIKDIIINHGVSELKPVFKYVTMENLCSSGDWACNGTLGGFAMKKMNVTSELKDRNLVALISRHVAKNTKERFLLVGQNKTKLGSIDGMKYLEDMDIYPVMVDPDQNDKCDRNFRTEDDNVKLAKLRNTKDIEILNGSIVHIWGHKTSPGLGIVVEKPLKTSNGKIIFVRDRDHEHSFAEPGDSGAMVCYYDPHGEELYAVGMLMGRCNSNGAVTAGRYAAQVLDDGLRALSEINECTLFFSDNSNP</sequence>
<dbReference type="Proteomes" id="UP000828390">
    <property type="component" value="Unassembled WGS sequence"/>
</dbReference>
<feature type="region of interest" description="Disordered" evidence="1">
    <location>
        <begin position="1"/>
        <end position="54"/>
    </location>
</feature>
<organism evidence="2 3">
    <name type="scientific">Dreissena polymorpha</name>
    <name type="common">Zebra mussel</name>
    <name type="synonym">Mytilus polymorpha</name>
    <dbReference type="NCBI Taxonomy" id="45954"/>
    <lineage>
        <taxon>Eukaryota</taxon>
        <taxon>Metazoa</taxon>
        <taxon>Spiralia</taxon>
        <taxon>Lophotrochozoa</taxon>
        <taxon>Mollusca</taxon>
        <taxon>Bivalvia</taxon>
        <taxon>Autobranchia</taxon>
        <taxon>Heteroconchia</taxon>
        <taxon>Euheterodonta</taxon>
        <taxon>Imparidentia</taxon>
        <taxon>Neoheterodontei</taxon>
        <taxon>Myida</taxon>
        <taxon>Dreissenoidea</taxon>
        <taxon>Dreissenidae</taxon>
        <taxon>Dreissena</taxon>
    </lineage>
</organism>
<accession>A0A9D4EN92</accession>
<evidence type="ECO:0000313" key="3">
    <source>
        <dbReference type="Proteomes" id="UP000828390"/>
    </source>
</evidence>
<dbReference type="OrthoDB" id="6148885at2759"/>
<proteinExistence type="predicted"/>
<feature type="compositionally biased region" description="Basic residues" evidence="1">
    <location>
        <begin position="27"/>
        <end position="39"/>
    </location>
</feature>
<feature type="compositionally biased region" description="Polar residues" evidence="1">
    <location>
        <begin position="41"/>
        <end position="50"/>
    </location>
</feature>
<comment type="caution">
    <text evidence="2">The sequence shown here is derived from an EMBL/GenBank/DDBJ whole genome shotgun (WGS) entry which is preliminary data.</text>
</comment>
<reference evidence="2" key="1">
    <citation type="journal article" date="2019" name="bioRxiv">
        <title>The Genome of the Zebra Mussel, Dreissena polymorpha: A Resource for Invasive Species Research.</title>
        <authorList>
            <person name="McCartney M.A."/>
            <person name="Auch B."/>
            <person name="Kono T."/>
            <person name="Mallez S."/>
            <person name="Zhang Y."/>
            <person name="Obille A."/>
            <person name="Becker A."/>
            <person name="Abrahante J.E."/>
            <person name="Garbe J."/>
            <person name="Badalamenti J.P."/>
            <person name="Herman A."/>
            <person name="Mangelson H."/>
            <person name="Liachko I."/>
            <person name="Sullivan S."/>
            <person name="Sone E.D."/>
            <person name="Koren S."/>
            <person name="Silverstein K.A.T."/>
            <person name="Beckman K.B."/>
            <person name="Gohl D.M."/>
        </authorList>
    </citation>
    <scope>NUCLEOTIDE SEQUENCE</scope>
    <source>
        <strain evidence="2">Duluth1</strain>
        <tissue evidence="2">Whole animal</tissue>
    </source>
</reference>
<name>A0A9D4EN92_DREPO</name>
<protein>
    <submittedName>
        <fullName evidence="2">Uncharacterized protein</fullName>
    </submittedName>
</protein>
<evidence type="ECO:0000256" key="1">
    <source>
        <dbReference type="SAM" id="MobiDB-lite"/>
    </source>
</evidence>
<evidence type="ECO:0000313" key="2">
    <source>
        <dbReference type="EMBL" id="KAH3782738.1"/>
    </source>
</evidence>
<gene>
    <name evidence="2" type="ORF">DPMN_160657</name>
</gene>
<dbReference type="AlphaFoldDB" id="A0A9D4EN92"/>
<reference evidence="2" key="2">
    <citation type="submission" date="2020-11" db="EMBL/GenBank/DDBJ databases">
        <authorList>
            <person name="McCartney M.A."/>
            <person name="Auch B."/>
            <person name="Kono T."/>
            <person name="Mallez S."/>
            <person name="Becker A."/>
            <person name="Gohl D.M."/>
            <person name="Silverstein K.A.T."/>
            <person name="Koren S."/>
            <person name="Bechman K.B."/>
            <person name="Herman A."/>
            <person name="Abrahante J.E."/>
            <person name="Garbe J."/>
        </authorList>
    </citation>
    <scope>NUCLEOTIDE SEQUENCE</scope>
    <source>
        <strain evidence="2">Duluth1</strain>
        <tissue evidence="2">Whole animal</tissue>
    </source>
</reference>
<keyword evidence="3" id="KW-1185">Reference proteome</keyword>